<sequence length="223" mass="25756">MQKIGQLYKKELRLFELFILKERRGINREWIYVDMFDDNDAADLWLKNETKWSKEDTYSTNDGDKIIYRCNLLNDKINEGVIKSGIAFTIQPKSLKDKRQNEDIVQNQEDKIISHLLMYLNAAKPTRKRKQIEVTENTDEISNKKPKSGENQNNSSYANLREKNFFQSAKCRKFSRSLFSAQLFLVFCNSSGVRLNAAEGFGDLTTKLSVLTLLDLFSAACDG</sequence>
<keyword evidence="3" id="KW-1185">Reference proteome</keyword>
<evidence type="ECO:0000313" key="3">
    <source>
        <dbReference type="Proteomes" id="UP000276133"/>
    </source>
</evidence>
<protein>
    <submittedName>
        <fullName evidence="2">Uncharacterized protein</fullName>
    </submittedName>
</protein>
<feature type="region of interest" description="Disordered" evidence="1">
    <location>
        <begin position="128"/>
        <end position="155"/>
    </location>
</feature>
<name>A0A3M7SW94_BRAPC</name>
<evidence type="ECO:0000313" key="2">
    <source>
        <dbReference type="EMBL" id="RNA40091.1"/>
    </source>
</evidence>
<comment type="caution">
    <text evidence="2">The sequence shown here is derived from an EMBL/GenBank/DDBJ whole genome shotgun (WGS) entry which is preliminary data.</text>
</comment>
<dbReference type="EMBL" id="REGN01000677">
    <property type="protein sequence ID" value="RNA40091.1"/>
    <property type="molecule type" value="Genomic_DNA"/>
</dbReference>
<dbReference type="Proteomes" id="UP000276133">
    <property type="component" value="Unassembled WGS sequence"/>
</dbReference>
<gene>
    <name evidence="2" type="ORF">BpHYR1_005982</name>
</gene>
<dbReference type="AlphaFoldDB" id="A0A3M7SW94"/>
<proteinExistence type="predicted"/>
<accession>A0A3M7SW94</accession>
<reference evidence="2 3" key="1">
    <citation type="journal article" date="2018" name="Sci. Rep.">
        <title>Genomic signatures of local adaptation to the degree of environmental predictability in rotifers.</title>
        <authorList>
            <person name="Franch-Gras L."/>
            <person name="Hahn C."/>
            <person name="Garcia-Roger E.M."/>
            <person name="Carmona M.J."/>
            <person name="Serra M."/>
            <person name="Gomez A."/>
        </authorList>
    </citation>
    <scope>NUCLEOTIDE SEQUENCE [LARGE SCALE GENOMIC DNA]</scope>
    <source>
        <strain evidence="2">HYR1</strain>
    </source>
</reference>
<evidence type="ECO:0000256" key="1">
    <source>
        <dbReference type="SAM" id="MobiDB-lite"/>
    </source>
</evidence>
<organism evidence="2 3">
    <name type="scientific">Brachionus plicatilis</name>
    <name type="common">Marine rotifer</name>
    <name type="synonym">Brachionus muelleri</name>
    <dbReference type="NCBI Taxonomy" id="10195"/>
    <lineage>
        <taxon>Eukaryota</taxon>
        <taxon>Metazoa</taxon>
        <taxon>Spiralia</taxon>
        <taxon>Gnathifera</taxon>
        <taxon>Rotifera</taxon>
        <taxon>Eurotatoria</taxon>
        <taxon>Monogononta</taxon>
        <taxon>Pseudotrocha</taxon>
        <taxon>Ploima</taxon>
        <taxon>Brachionidae</taxon>
        <taxon>Brachionus</taxon>
    </lineage>
</organism>